<gene>
    <name evidence="2" type="ORF">D6D20_07905</name>
</gene>
<sequence length="394" mass="44981">MTDRLSSGLQSLKDRVSYGSNKNSSTTALEDRLEKTSNDLKATRRELEISNQKLLETERKLQDLIIKAASLLSGHRAREDGWSSPDREIRSLYAKIEAMARKLPLRTPAEMMQTENVLKELKEISWYVGDGSVPALNSISLFEGILGNFIGEKILTKGHECCGIRYGQELLPLLKTIGARNDEVSDKRTADILDWCEETPSDSWQDSVALMSLVDDLKSDIVSNLVISKHELNKYDWKSLVQRAVKLSVDLYRLNIKLELTSKDYVDERNRMYDPDDECITTSSIIAGDLEEGDRYQVFFVRQPGFRKLPCRNATGSVGQYLLKAHVLVSRYEEAPDWRSDQEVDYEQEEGYDREEEVGQDEGGEVEAELSRYALQDGMMSDYNRGSKRTRNHR</sequence>
<feature type="compositionally biased region" description="Polar residues" evidence="1">
    <location>
        <begin position="18"/>
        <end position="28"/>
    </location>
</feature>
<feature type="compositionally biased region" description="Polar residues" evidence="1">
    <location>
        <begin position="1"/>
        <end position="10"/>
    </location>
</feature>
<evidence type="ECO:0000313" key="3">
    <source>
        <dbReference type="Proteomes" id="UP000310421"/>
    </source>
</evidence>
<feature type="region of interest" description="Disordered" evidence="1">
    <location>
        <begin position="1"/>
        <end position="34"/>
    </location>
</feature>
<dbReference type="AlphaFoldDB" id="A0A4S8Z1H2"/>
<organism evidence="2 3">
    <name type="scientific">Aureobasidium pullulans</name>
    <name type="common">Black yeast</name>
    <name type="synonym">Pullularia pullulans</name>
    <dbReference type="NCBI Taxonomy" id="5580"/>
    <lineage>
        <taxon>Eukaryota</taxon>
        <taxon>Fungi</taxon>
        <taxon>Dikarya</taxon>
        <taxon>Ascomycota</taxon>
        <taxon>Pezizomycotina</taxon>
        <taxon>Dothideomycetes</taxon>
        <taxon>Dothideomycetidae</taxon>
        <taxon>Dothideales</taxon>
        <taxon>Saccotheciaceae</taxon>
        <taxon>Aureobasidium</taxon>
    </lineage>
</organism>
<dbReference type="EMBL" id="QZAN01000117">
    <property type="protein sequence ID" value="THW57520.1"/>
    <property type="molecule type" value="Genomic_DNA"/>
</dbReference>
<proteinExistence type="predicted"/>
<feature type="region of interest" description="Disordered" evidence="1">
    <location>
        <begin position="339"/>
        <end position="366"/>
    </location>
</feature>
<evidence type="ECO:0000256" key="1">
    <source>
        <dbReference type="SAM" id="MobiDB-lite"/>
    </source>
</evidence>
<comment type="caution">
    <text evidence="2">The sequence shown here is derived from an EMBL/GenBank/DDBJ whole genome shotgun (WGS) entry which is preliminary data.</text>
</comment>
<evidence type="ECO:0000313" key="2">
    <source>
        <dbReference type="EMBL" id="THW57520.1"/>
    </source>
</evidence>
<protein>
    <submittedName>
        <fullName evidence="2">Uncharacterized protein</fullName>
    </submittedName>
</protein>
<accession>A0A4S8Z1H2</accession>
<name>A0A4S8Z1H2_AURPU</name>
<reference evidence="2 3" key="1">
    <citation type="submission" date="2018-10" db="EMBL/GenBank/DDBJ databases">
        <title>Fifty Aureobasidium pullulans genomes reveal a recombining polyextremotolerant generalist.</title>
        <authorList>
            <person name="Gostincar C."/>
            <person name="Turk M."/>
            <person name="Zajc J."/>
            <person name="Gunde-Cimerman N."/>
        </authorList>
    </citation>
    <scope>NUCLEOTIDE SEQUENCE [LARGE SCALE GENOMIC DNA]</scope>
    <source>
        <strain evidence="2 3">EXF-10751</strain>
    </source>
</reference>
<dbReference type="Proteomes" id="UP000310421">
    <property type="component" value="Unassembled WGS sequence"/>
</dbReference>
<feature type="compositionally biased region" description="Acidic residues" evidence="1">
    <location>
        <begin position="343"/>
        <end position="366"/>
    </location>
</feature>